<keyword evidence="2" id="KW-1185">Reference proteome</keyword>
<evidence type="ECO:0000313" key="1">
    <source>
        <dbReference type="EMBL" id="KAK0474554.1"/>
    </source>
</evidence>
<evidence type="ECO:0000313" key="2">
    <source>
        <dbReference type="Proteomes" id="UP001175227"/>
    </source>
</evidence>
<proteinExistence type="predicted"/>
<protein>
    <submittedName>
        <fullName evidence="1">Uncharacterized protein</fullName>
    </submittedName>
</protein>
<dbReference type="AlphaFoldDB" id="A0AA39U9T2"/>
<sequence>MHRQILSKLRPPNESLKNFSLQNTLPLHPRYLPNHYNRFLINPLLIHPIRHPQIHLGALKHLQNPPLALRILPLMVPIEYPSLLRHACHQRGDIRADPPDLLRRDGRVERSSWVWKDTPTVTMMRVELDGLCPGGVVLGDVDTARVTGR</sequence>
<reference evidence="1" key="1">
    <citation type="submission" date="2023-06" db="EMBL/GenBank/DDBJ databases">
        <authorList>
            <consortium name="Lawrence Berkeley National Laboratory"/>
            <person name="Ahrendt S."/>
            <person name="Sahu N."/>
            <person name="Indic B."/>
            <person name="Wong-Bajracharya J."/>
            <person name="Merenyi Z."/>
            <person name="Ke H.-M."/>
            <person name="Monk M."/>
            <person name="Kocsube S."/>
            <person name="Drula E."/>
            <person name="Lipzen A."/>
            <person name="Balint B."/>
            <person name="Henrissat B."/>
            <person name="Andreopoulos B."/>
            <person name="Martin F.M."/>
            <person name="Harder C.B."/>
            <person name="Rigling D."/>
            <person name="Ford K.L."/>
            <person name="Foster G.D."/>
            <person name="Pangilinan J."/>
            <person name="Papanicolaou A."/>
            <person name="Barry K."/>
            <person name="LaButti K."/>
            <person name="Viragh M."/>
            <person name="Koriabine M."/>
            <person name="Yan M."/>
            <person name="Riley R."/>
            <person name="Champramary S."/>
            <person name="Plett K.L."/>
            <person name="Tsai I.J."/>
            <person name="Slot J."/>
            <person name="Sipos G."/>
            <person name="Plett J."/>
            <person name="Nagy L.G."/>
            <person name="Grigoriev I.V."/>
        </authorList>
    </citation>
    <scope>NUCLEOTIDE SEQUENCE</scope>
    <source>
        <strain evidence="1">ICMP 16352</strain>
    </source>
</reference>
<accession>A0AA39U9T2</accession>
<organism evidence="1 2">
    <name type="scientific">Armillaria novae-zelandiae</name>
    <dbReference type="NCBI Taxonomy" id="153914"/>
    <lineage>
        <taxon>Eukaryota</taxon>
        <taxon>Fungi</taxon>
        <taxon>Dikarya</taxon>
        <taxon>Basidiomycota</taxon>
        <taxon>Agaricomycotina</taxon>
        <taxon>Agaricomycetes</taxon>
        <taxon>Agaricomycetidae</taxon>
        <taxon>Agaricales</taxon>
        <taxon>Marasmiineae</taxon>
        <taxon>Physalacriaceae</taxon>
        <taxon>Armillaria</taxon>
    </lineage>
</organism>
<dbReference type="Proteomes" id="UP001175227">
    <property type="component" value="Unassembled WGS sequence"/>
</dbReference>
<comment type="caution">
    <text evidence="1">The sequence shown here is derived from an EMBL/GenBank/DDBJ whole genome shotgun (WGS) entry which is preliminary data.</text>
</comment>
<dbReference type="EMBL" id="JAUEPR010000026">
    <property type="protein sequence ID" value="KAK0474554.1"/>
    <property type="molecule type" value="Genomic_DNA"/>
</dbReference>
<feature type="non-terminal residue" evidence="1">
    <location>
        <position position="149"/>
    </location>
</feature>
<name>A0AA39U9T2_9AGAR</name>
<gene>
    <name evidence="1" type="ORF">IW261DRAFT_1498170</name>
</gene>